<evidence type="ECO:0000313" key="1">
    <source>
        <dbReference type="EMBL" id="CAD7402016.1"/>
    </source>
</evidence>
<sequence length="105" mass="11394">MKSSKLSLPISAMAWTIVVQLASRGPNTARTHRKTLGGSQHGVSDAATELPSVGGVRYYRIPHDSAGLCRFYRGHSKVTSSAESAHTPFGLNIHLHNEEKKLIKS</sequence>
<accession>A0A7R9CU36</accession>
<name>A0A7R9CU36_TIMCR</name>
<proteinExistence type="predicted"/>
<reference evidence="1" key="1">
    <citation type="submission" date="2020-11" db="EMBL/GenBank/DDBJ databases">
        <authorList>
            <person name="Tran Van P."/>
        </authorList>
    </citation>
    <scope>NUCLEOTIDE SEQUENCE</scope>
</reference>
<gene>
    <name evidence="1" type="ORF">TCEB3V08_LOCUS6266</name>
</gene>
<dbReference type="EMBL" id="OC318435">
    <property type="protein sequence ID" value="CAD7402016.1"/>
    <property type="molecule type" value="Genomic_DNA"/>
</dbReference>
<protein>
    <submittedName>
        <fullName evidence="1">Uncharacterized protein</fullName>
    </submittedName>
</protein>
<organism evidence="1">
    <name type="scientific">Timema cristinae</name>
    <name type="common">Walking stick</name>
    <dbReference type="NCBI Taxonomy" id="61476"/>
    <lineage>
        <taxon>Eukaryota</taxon>
        <taxon>Metazoa</taxon>
        <taxon>Ecdysozoa</taxon>
        <taxon>Arthropoda</taxon>
        <taxon>Hexapoda</taxon>
        <taxon>Insecta</taxon>
        <taxon>Pterygota</taxon>
        <taxon>Neoptera</taxon>
        <taxon>Polyneoptera</taxon>
        <taxon>Phasmatodea</taxon>
        <taxon>Timematodea</taxon>
        <taxon>Timematoidea</taxon>
        <taxon>Timematidae</taxon>
        <taxon>Timema</taxon>
    </lineage>
</organism>
<dbReference type="AlphaFoldDB" id="A0A7R9CU36"/>